<dbReference type="EMBL" id="JAKNSF020000014">
    <property type="protein sequence ID" value="KAK7735107.1"/>
    <property type="molecule type" value="Genomic_DNA"/>
</dbReference>
<evidence type="ECO:0000259" key="1">
    <source>
        <dbReference type="Pfam" id="PF08881"/>
    </source>
</evidence>
<name>A0ABR1PF57_DIAER</name>
<organism evidence="2 3">
    <name type="scientific">Diaporthe eres</name>
    <name type="common">Phomopsis oblonga</name>
    <dbReference type="NCBI Taxonomy" id="83184"/>
    <lineage>
        <taxon>Eukaryota</taxon>
        <taxon>Fungi</taxon>
        <taxon>Dikarya</taxon>
        <taxon>Ascomycota</taxon>
        <taxon>Pezizomycotina</taxon>
        <taxon>Sordariomycetes</taxon>
        <taxon>Sordariomycetidae</taxon>
        <taxon>Diaporthales</taxon>
        <taxon>Diaporthaceae</taxon>
        <taxon>Diaporthe</taxon>
        <taxon>Diaporthe eres species complex</taxon>
    </lineage>
</organism>
<evidence type="ECO:0000313" key="2">
    <source>
        <dbReference type="EMBL" id="KAK7735107.1"/>
    </source>
</evidence>
<comment type="caution">
    <text evidence="2">The sequence shown here is derived from an EMBL/GenBank/DDBJ whole genome shotgun (WGS) entry which is preliminary data.</text>
</comment>
<gene>
    <name evidence="2" type="ORF">SLS63_004093</name>
</gene>
<feature type="domain" description="Cyanovirin-N" evidence="1">
    <location>
        <begin position="13"/>
        <end position="123"/>
    </location>
</feature>
<dbReference type="Proteomes" id="UP001430848">
    <property type="component" value="Unassembled WGS sequence"/>
</dbReference>
<evidence type="ECO:0000313" key="3">
    <source>
        <dbReference type="Proteomes" id="UP001430848"/>
    </source>
</evidence>
<reference evidence="2 3" key="1">
    <citation type="submission" date="2024-02" db="EMBL/GenBank/DDBJ databases">
        <title>De novo assembly and annotation of 12 fungi associated with fruit tree decline syndrome in Ontario, Canada.</title>
        <authorList>
            <person name="Sulman M."/>
            <person name="Ellouze W."/>
            <person name="Ilyukhin E."/>
        </authorList>
    </citation>
    <scope>NUCLEOTIDE SEQUENCE [LARGE SCALE GENOMIC DNA]</scope>
    <source>
        <strain evidence="2 3">M169</strain>
    </source>
</reference>
<dbReference type="Pfam" id="PF08881">
    <property type="entry name" value="CVNH"/>
    <property type="match status" value="1"/>
</dbReference>
<dbReference type="SUPFAM" id="SSF51322">
    <property type="entry name" value="Cyanovirin-N"/>
    <property type="match status" value="1"/>
</dbReference>
<keyword evidence="3" id="KW-1185">Reference proteome</keyword>
<sequence length="165" mass="17512">MINYGHGDDYGKFSDYCTSPMYINKDGTSDATFGADCSSKMGGANIAGALLANSQLDFNDCFANDDGKLIHSKGGKAMESCTCDIGHSICGDQCANTAMRCQCRNKAGDIVVGDIFDIDDHIGVTWAKEHMTNVLVCQAPNGDTVAKYQGCTKNGVIQDTPECPS</sequence>
<protein>
    <recommendedName>
        <fullName evidence="1">Cyanovirin-N domain-containing protein</fullName>
    </recommendedName>
</protein>
<dbReference type="InterPro" id="IPR036673">
    <property type="entry name" value="Cyanovirin-N_sf"/>
</dbReference>
<proteinExistence type="predicted"/>
<dbReference type="InterPro" id="IPR011058">
    <property type="entry name" value="Cyanovirin-N"/>
</dbReference>
<dbReference type="Gene3D" id="2.30.60.10">
    <property type="entry name" value="Cyanovirin-N"/>
    <property type="match status" value="1"/>
</dbReference>
<accession>A0ABR1PF57</accession>